<evidence type="ECO:0000256" key="1">
    <source>
        <dbReference type="SAM" id="MobiDB-lite"/>
    </source>
</evidence>
<name>A0AAV7P941_PLEWA</name>
<protein>
    <submittedName>
        <fullName evidence="2">Uncharacterized protein</fullName>
    </submittedName>
</protein>
<gene>
    <name evidence="2" type="ORF">NDU88_002137</name>
</gene>
<keyword evidence="3" id="KW-1185">Reference proteome</keyword>
<feature type="compositionally biased region" description="Basic and acidic residues" evidence="1">
    <location>
        <begin position="76"/>
        <end position="88"/>
    </location>
</feature>
<feature type="compositionally biased region" description="Acidic residues" evidence="1">
    <location>
        <begin position="23"/>
        <end position="37"/>
    </location>
</feature>
<feature type="region of interest" description="Disordered" evidence="1">
    <location>
        <begin position="1"/>
        <end position="92"/>
    </location>
</feature>
<evidence type="ECO:0000313" key="3">
    <source>
        <dbReference type="Proteomes" id="UP001066276"/>
    </source>
</evidence>
<comment type="caution">
    <text evidence="2">The sequence shown here is derived from an EMBL/GenBank/DDBJ whole genome shotgun (WGS) entry which is preliminary data.</text>
</comment>
<sequence>MSEGRGRERGEKQEEGENQKDDEVQEEDGTEEEGEEEESKHEDRMERDGKQEDHRRDQRKPTQNADCGGGGGCHNSDGKKEMGEEATHVPRGTCLSQVCVVIVLVV</sequence>
<organism evidence="2 3">
    <name type="scientific">Pleurodeles waltl</name>
    <name type="common">Iberian ribbed newt</name>
    <dbReference type="NCBI Taxonomy" id="8319"/>
    <lineage>
        <taxon>Eukaryota</taxon>
        <taxon>Metazoa</taxon>
        <taxon>Chordata</taxon>
        <taxon>Craniata</taxon>
        <taxon>Vertebrata</taxon>
        <taxon>Euteleostomi</taxon>
        <taxon>Amphibia</taxon>
        <taxon>Batrachia</taxon>
        <taxon>Caudata</taxon>
        <taxon>Salamandroidea</taxon>
        <taxon>Salamandridae</taxon>
        <taxon>Pleurodelinae</taxon>
        <taxon>Pleurodeles</taxon>
    </lineage>
</organism>
<accession>A0AAV7P941</accession>
<dbReference type="EMBL" id="JANPWB010000011">
    <property type="protein sequence ID" value="KAJ1123669.1"/>
    <property type="molecule type" value="Genomic_DNA"/>
</dbReference>
<evidence type="ECO:0000313" key="2">
    <source>
        <dbReference type="EMBL" id="KAJ1123669.1"/>
    </source>
</evidence>
<feature type="compositionally biased region" description="Basic and acidic residues" evidence="1">
    <location>
        <begin position="1"/>
        <end position="22"/>
    </location>
</feature>
<dbReference type="Proteomes" id="UP001066276">
    <property type="component" value="Chromosome 7"/>
</dbReference>
<proteinExistence type="predicted"/>
<dbReference type="AlphaFoldDB" id="A0AAV7P941"/>
<feature type="compositionally biased region" description="Basic and acidic residues" evidence="1">
    <location>
        <begin position="38"/>
        <end position="60"/>
    </location>
</feature>
<reference evidence="2" key="1">
    <citation type="journal article" date="2022" name="bioRxiv">
        <title>Sequencing and chromosome-scale assembly of the giantPleurodeles waltlgenome.</title>
        <authorList>
            <person name="Brown T."/>
            <person name="Elewa A."/>
            <person name="Iarovenko S."/>
            <person name="Subramanian E."/>
            <person name="Araus A.J."/>
            <person name="Petzold A."/>
            <person name="Susuki M."/>
            <person name="Suzuki K.-i.T."/>
            <person name="Hayashi T."/>
            <person name="Toyoda A."/>
            <person name="Oliveira C."/>
            <person name="Osipova E."/>
            <person name="Leigh N.D."/>
            <person name="Simon A."/>
            <person name="Yun M.H."/>
        </authorList>
    </citation>
    <scope>NUCLEOTIDE SEQUENCE</scope>
    <source>
        <strain evidence="2">20211129_DDA</strain>
        <tissue evidence="2">Liver</tissue>
    </source>
</reference>